<evidence type="ECO:0000313" key="3">
    <source>
        <dbReference type="EMBL" id="AIA30301.1"/>
    </source>
</evidence>
<dbReference type="InterPro" id="IPR000944">
    <property type="entry name" value="Tscrpt_reg_Rrf2"/>
</dbReference>
<dbReference type="RefSeq" id="WP_023525683.1">
    <property type="nucleotide sequence ID" value="NZ_CP007243.1"/>
</dbReference>
<keyword evidence="4" id="KW-1185">Reference proteome</keyword>
<dbReference type="PANTHER" id="PTHR33221:SF4">
    <property type="entry name" value="HTH-TYPE TRANSCRIPTIONAL REPRESSOR NSRR"/>
    <property type="match status" value="1"/>
</dbReference>
<accession>A0A059XYF9</accession>
<dbReference type="HOGENOM" id="CLU_107144_2_1_0"/>
<dbReference type="EMBL" id="CP007243">
    <property type="protein sequence ID" value="AIA30301.1"/>
    <property type="molecule type" value="Genomic_DNA"/>
</dbReference>
<dbReference type="PANTHER" id="PTHR33221">
    <property type="entry name" value="WINGED HELIX-TURN-HELIX TRANSCRIPTIONAL REGULATOR, RRF2 FAMILY"/>
    <property type="match status" value="1"/>
</dbReference>
<feature type="region of interest" description="Disordered" evidence="2">
    <location>
        <begin position="150"/>
        <end position="169"/>
    </location>
</feature>
<dbReference type="Proteomes" id="UP000027059">
    <property type="component" value="Chromosome"/>
</dbReference>
<reference evidence="3 4" key="2">
    <citation type="journal article" date="2015" name="Biomed. Res. Int.">
        <title>Effects of Arsenite Resistance on the Growth and Functional Gene Expression of Leptospirillum ferriphilum and Acidithiobacillus thiooxidans in Pure Culture and Coculture.</title>
        <authorList>
            <person name="Jiang H."/>
            <person name="Liang Y."/>
            <person name="Yin H."/>
            <person name="Xiao Y."/>
            <person name="Guo X."/>
            <person name="Xu Y."/>
            <person name="Hu Q."/>
            <person name="Liu H."/>
            <person name="Liu X."/>
        </authorList>
    </citation>
    <scope>NUCLEOTIDE SEQUENCE [LARGE SCALE GENOMIC DNA]</scope>
    <source>
        <strain evidence="3 4">YSK</strain>
    </source>
</reference>
<gene>
    <name evidence="3" type="ORF">Y981_04500</name>
</gene>
<dbReference type="GO" id="GO:0003700">
    <property type="term" value="F:DNA-binding transcription factor activity"/>
    <property type="evidence" value="ECO:0007669"/>
    <property type="project" value="TreeGrafter"/>
</dbReference>
<evidence type="ECO:0000256" key="1">
    <source>
        <dbReference type="ARBA" id="ARBA00023125"/>
    </source>
</evidence>
<dbReference type="SUPFAM" id="SSF46785">
    <property type="entry name" value="Winged helix' DNA-binding domain"/>
    <property type="match status" value="1"/>
</dbReference>
<dbReference type="InterPro" id="IPR036390">
    <property type="entry name" value="WH_DNA-bd_sf"/>
</dbReference>
<dbReference type="Gene3D" id="1.10.10.10">
    <property type="entry name" value="Winged helix-like DNA-binding domain superfamily/Winged helix DNA-binding domain"/>
    <property type="match status" value="1"/>
</dbReference>
<dbReference type="Pfam" id="PF02082">
    <property type="entry name" value="Rrf2"/>
    <property type="match status" value="1"/>
</dbReference>
<dbReference type="GO" id="GO:0003677">
    <property type="term" value="F:DNA binding"/>
    <property type="evidence" value="ECO:0007669"/>
    <property type="project" value="UniProtKB-KW"/>
</dbReference>
<reference evidence="4" key="1">
    <citation type="submission" date="2014-02" db="EMBL/GenBank/DDBJ databases">
        <title>Complete genome sequence and comparative genomic analysis of the nitrogen-fixing bacterium Leptospirillum ferriphilum YSK.</title>
        <authorList>
            <person name="Guo X."/>
            <person name="Yin H."/>
            <person name="Liang Y."/>
            <person name="Hu Q."/>
            <person name="Ma L."/>
            <person name="Xiao Y."/>
            <person name="Zhang X."/>
            <person name="Qiu G."/>
            <person name="Liu X."/>
        </authorList>
    </citation>
    <scope>NUCLEOTIDE SEQUENCE [LARGE SCALE GENOMIC DNA]</scope>
    <source>
        <strain evidence="4">YSK</strain>
    </source>
</reference>
<dbReference type="OrthoDB" id="9795923at2"/>
<keyword evidence="1" id="KW-0238">DNA-binding</keyword>
<dbReference type="KEGG" id="lfp:Y981_04500"/>
<protein>
    <submittedName>
        <fullName evidence="3">Rrf2 family transcriptional regulator</fullName>
    </submittedName>
</protein>
<sequence length="169" mass="18405">MQLTLYSDYSIRVLLYLAAKTDGPATISEVAESYGISRNHLVKVVHNLSQSGYIRTTRGKKGGMVLGRNPKDISIGGLLRQTEPDFRLVECLQEESSGCPIDQVCSLKSVFRTALYAFLNTLDGYTLADITGNVGLLKPILIDRARSGKGEAFSPERDKSPSAVLPVGR</sequence>
<dbReference type="PROSITE" id="PS51197">
    <property type="entry name" value="HTH_RRF2_2"/>
    <property type="match status" value="1"/>
</dbReference>
<name>A0A059XYF9_9BACT</name>
<dbReference type="GO" id="GO:0005829">
    <property type="term" value="C:cytosol"/>
    <property type="evidence" value="ECO:0007669"/>
    <property type="project" value="TreeGrafter"/>
</dbReference>
<feature type="compositionally biased region" description="Basic and acidic residues" evidence="2">
    <location>
        <begin position="150"/>
        <end position="160"/>
    </location>
</feature>
<organism evidence="3 4">
    <name type="scientific">Leptospirillum ferriphilum YSK</name>
    <dbReference type="NCBI Taxonomy" id="1441628"/>
    <lineage>
        <taxon>Bacteria</taxon>
        <taxon>Pseudomonadati</taxon>
        <taxon>Nitrospirota</taxon>
        <taxon>Nitrospiria</taxon>
        <taxon>Nitrospirales</taxon>
        <taxon>Nitrospiraceae</taxon>
        <taxon>Leptospirillum</taxon>
    </lineage>
</organism>
<dbReference type="AlphaFoldDB" id="A0A059XYF9"/>
<evidence type="ECO:0000256" key="2">
    <source>
        <dbReference type="SAM" id="MobiDB-lite"/>
    </source>
</evidence>
<dbReference type="NCBIfam" id="TIGR00738">
    <property type="entry name" value="rrf2_super"/>
    <property type="match status" value="1"/>
</dbReference>
<dbReference type="InterPro" id="IPR036388">
    <property type="entry name" value="WH-like_DNA-bd_sf"/>
</dbReference>
<proteinExistence type="predicted"/>
<evidence type="ECO:0000313" key="4">
    <source>
        <dbReference type="Proteomes" id="UP000027059"/>
    </source>
</evidence>